<name>A0AA46AF36_9BACL</name>
<reference evidence="4" key="1">
    <citation type="submission" date="2017-05" db="EMBL/GenBank/DDBJ databases">
        <authorList>
            <person name="Varghese N."/>
            <person name="Submissions S."/>
        </authorList>
    </citation>
    <scope>NUCLEOTIDE SEQUENCE</scope>
    <source>
        <strain evidence="4">DSM 45262</strain>
    </source>
</reference>
<keyword evidence="2" id="KW-1133">Transmembrane helix</keyword>
<evidence type="ECO:0000256" key="1">
    <source>
        <dbReference type="SAM" id="Coils"/>
    </source>
</evidence>
<keyword evidence="2" id="KW-0472">Membrane</keyword>
<keyword evidence="5" id="KW-1185">Reference proteome</keyword>
<evidence type="ECO:0000259" key="3">
    <source>
        <dbReference type="Pfam" id="PF13185"/>
    </source>
</evidence>
<dbReference type="SUPFAM" id="SSF55781">
    <property type="entry name" value="GAF domain-like"/>
    <property type="match status" value="1"/>
</dbReference>
<keyword evidence="1" id="KW-0175">Coiled coil</keyword>
<dbReference type="Gene3D" id="3.30.450.40">
    <property type="match status" value="1"/>
</dbReference>
<dbReference type="InterPro" id="IPR003018">
    <property type="entry name" value="GAF"/>
</dbReference>
<organism evidence="4 5">
    <name type="scientific">Laceyella tengchongensis</name>
    <dbReference type="NCBI Taxonomy" id="574699"/>
    <lineage>
        <taxon>Bacteria</taxon>
        <taxon>Bacillati</taxon>
        <taxon>Bacillota</taxon>
        <taxon>Bacilli</taxon>
        <taxon>Bacillales</taxon>
        <taxon>Thermoactinomycetaceae</taxon>
        <taxon>Laceyella</taxon>
    </lineage>
</organism>
<dbReference type="AlphaFoldDB" id="A0AA46AF36"/>
<sequence>MAEDLIKLLEILNDSSGWFLSFLTYIVAAGLVVMIIIHLYRYATGKNDWMGRNLEETDQGGQVTLIQLERCQEENDELEKKVILLEQERKELLELIKEKELEITKGKKQVNKLTQEINTLRQLYEELDNRYDDETYTMSQIMYTADEIATAIVEEEHFRQNRDDIFMNLLDYLVNTFKGFREKNPRCIIHVKHPEEDCLIHYAHSSGHSHRVKFYRPPIIGSSAGKAYRTNELYYVPDVENLEYEYDRKELSRKVYRTILCVPIKAGSLDGKTIGVLSVTGTPVDAYEKIEIERAILFASLIYPLIHIDLNKRKETGDEPDSEASG</sequence>
<dbReference type="RefSeq" id="WP_102992476.1">
    <property type="nucleotide sequence ID" value="NZ_FXTU01000003.1"/>
</dbReference>
<dbReference type="EMBL" id="FXTU01000003">
    <property type="protein sequence ID" value="SMP18332.1"/>
    <property type="molecule type" value="Genomic_DNA"/>
</dbReference>
<gene>
    <name evidence="4" type="ORF">SAMN06265361_103134</name>
</gene>
<keyword evidence="2" id="KW-0812">Transmembrane</keyword>
<dbReference type="Proteomes" id="UP001157946">
    <property type="component" value="Unassembled WGS sequence"/>
</dbReference>
<evidence type="ECO:0000256" key="2">
    <source>
        <dbReference type="SAM" id="Phobius"/>
    </source>
</evidence>
<feature type="transmembrane region" description="Helical" evidence="2">
    <location>
        <begin position="18"/>
        <end position="40"/>
    </location>
</feature>
<comment type="caution">
    <text evidence="4">The sequence shown here is derived from an EMBL/GenBank/DDBJ whole genome shotgun (WGS) entry which is preliminary data.</text>
</comment>
<protein>
    <submittedName>
        <fullName evidence="4">GAF domain-containing protein</fullName>
    </submittedName>
</protein>
<dbReference type="Pfam" id="PF13185">
    <property type="entry name" value="GAF_2"/>
    <property type="match status" value="1"/>
</dbReference>
<evidence type="ECO:0000313" key="4">
    <source>
        <dbReference type="EMBL" id="SMP18332.1"/>
    </source>
</evidence>
<accession>A0AA46AF36</accession>
<feature type="coiled-coil region" evidence="1">
    <location>
        <begin position="61"/>
        <end position="130"/>
    </location>
</feature>
<dbReference type="InterPro" id="IPR029016">
    <property type="entry name" value="GAF-like_dom_sf"/>
</dbReference>
<feature type="domain" description="GAF" evidence="3">
    <location>
        <begin position="161"/>
        <end position="302"/>
    </location>
</feature>
<proteinExistence type="predicted"/>
<evidence type="ECO:0000313" key="5">
    <source>
        <dbReference type="Proteomes" id="UP001157946"/>
    </source>
</evidence>